<keyword evidence="3" id="KW-1185">Reference proteome</keyword>
<gene>
    <name evidence="2" type="ORF">AMORRO_LOCUS14256</name>
</gene>
<accession>A0A9N9IGV7</accession>
<name>A0A9N9IGV7_9GLOM</name>
<organism evidence="2 3">
    <name type="scientific">Acaulospora morrowiae</name>
    <dbReference type="NCBI Taxonomy" id="94023"/>
    <lineage>
        <taxon>Eukaryota</taxon>
        <taxon>Fungi</taxon>
        <taxon>Fungi incertae sedis</taxon>
        <taxon>Mucoromycota</taxon>
        <taxon>Glomeromycotina</taxon>
        <taxon>Glomeromycetes</taxon>
        <taxon>Diversisporales</taxon>
        <taxon>Acaulosporaceae</taxon>
        <taxon>Acaulospora</taxon>
    </lineage>
</organism>
<evidence type="ECO:0000313" key="3">
    <source>
        <dbReference type="Proteomes" id="UP000789342"/>
    </source>
</evidence>
<feature type="non-terminal residue" evidence="2">
    <location>
        <position position="100"/>
    </location>
</feature>
<protein>
    <submittedName>
        <fullName evidence="2">17243_t:CDS:1</fullName>
    </submittedName>
</protein>
<feature type="region of interest" description="Disordered" evidence="1">
    <location>
        <begin position="1"/>
        <end position="48"/>
    </location>
</feature>
<dbReference type="Proteomes" id="UP000789342">
    <property type="component" value="Unassembled WGS sequence"/>
</dbReference>
<feature type="compositionally biased region" description="Polar residues" evidence="1">
    <location>
        <begin position="21"/>
        <end position="43"/>
    </location>
</feature>
<reference evidence="2" key="1">
    <citation type="submission" date="2021-06" db="EMBL/GenBank/DDBJ databases">
        <authorList>
            <person name="Kallberg Y."/>
            <person name="Tangrot J."/>
            <person name="Rosling A."/>
        </authorList>
    </citation>
    <scope>NUCLEOTIDE SEQUENCE</scope>
    <source>
        <strain evidence="2">CL551</strain>
    </source>
</reference>
<sequence length="100" mass="11684">QFFSPHGKSHLLLNMSDMEHNNSPNHISSQNDTAKNQPTSSLTPLDDRQLLLKMHPRNKLTKFDPLHMDKRIAKHMSKYDKEVDKTLFRQSYHSQLSTLD</sequence>
<proteinExistence type="predicted"/>
<dbReference type="AlphaFoldDB" id="A0A9N9IGV7"/>
<evidence type="ECO:0000256" key="1">
    <source>
        <dbReference type="SAM" id="MobiDB-lite"/>
    </source>
</evidence>
<evidence type="ECO:0000313" key="2">
    <source>
        <dbReference type="EMBL" id="CAG8734271.1"/>
    </source>
</evidence>
<comment type="caution">
    <text evidence="2">The sequence shown here is derived from an EMBL/GenBank/DDBJ whole genome shotgun (WGS) entry which is preliminary data.</text>
</comment>
<dbReference type="EMBL" id="CAJVPV010027514">
    <property type="protein sequence ID" value="CAG8734271.1"/>
    <property type="molecule type" value="Genomic_DNA"/>
</dbReference>